<dbReference type="OMA" id="DHRDWHE"/>
<evidence type="ECO:0000313" key="4">
    <source>
        <dbReference type="EnsemblMetazoa" id="XP_016970994.1"/>
    </source>
</evidence>
<dbReference type="Pfam" id="PF25007">
    <property type="entry name" value="DYH2-5-8_CC"/>
    <property type="match status" value="1"/>
</dbReference>
<dbReference type="InterPro" id="IPR056759">
    <property type="entry name" value="DYH2-5-8_CC"/>
</dbReference>
<feature type="domain" description="Dynein heavy chain tail" evidence="2">
    <location>
        <begin position="212"/>
        <end position="782"/>
    </location>
</feature>
<feature type="region of interest" description="Disordered" evidence="1">
    <location>
        <begin position="1"/>
        <end position="43"/>
    </location>
</feature>
<dbReference type="GO" id="GO:0051959">
    <property type="term" value="F:dynein light intermediate chain binding"/>
    <property type="evidence" value="ECO:0007669"/>
    <property type="project" value="InterPro"/>
</dbReference>
<proteinExistence type="predicted"/>
<dbReference type="InterPro" id="IPR013594">
    <property type="entry name" value="Dynein_heavy_tail"/>
</dbReference>
<evidence type="ECO:0000256" key="1">
    <source>
        <dbReference type="SAM" id="MobiDB-lite"/>
    </source>
</evidence>
<name>A0A6P4E3F7_DRORH</name>
<dbReference type="AlphaFoldDB" id="A0A6P4E3F7"/>
<dbReference type="GO" id="GO:0045505">
    <property type="term" value="F:dynein intermediate chain binding"/>
    <property type="evidence" value="ECO:0007669"/>
    <property type="project" value="InterPro"/>
</dbReference>
<evidence type="ECO:0000259" key="3">
    <source>
        <dbReference type="Pfam" id="PF25007"/>
    </source>
</evidence>
<dbReference type="GO" id="GO:0005858">
    <property type="term" value="C:axonemal dynein complex"/>
    <property type="evidence" value="ECO:0007669"/>
    <property type="project" value="TreeGrafter"/>
</dbReference>
<dbReference type="InterPro" id="IPR026983">
    <property type="entry name" value="DHC"/>
</dbReference>
<keyword evidence="6" id="KW-0282">Flagellum</keyword>
<keyword evidence="5" id="KW-1185">Reference proteome</keyword>
<reference evidence="4" key="3">
    <citation type="submission" date="2025-05" db="UniProtKB">
        <authorList>
            <consortium name="EnsemblMetazoa"/>
        </authorList>
    </citation>
    <scope>IDENTIFICATION</scope>
</reference>
<protein>
    <submittedName>
        <fullName evidence="6">Dynein-1-beta heavy chain, flagellar inner arm I1 complex</fullName>
    </submittedName>
</protein>
<dbReference type="PANTHER" id="PTHR46532:SF11">
    <property type="entry name" value="DYNEIN AXONEMAL HEAVY CHAIN 12"/>
    <property type="match status" value="1"/>
</dbReference>
<feature type="domain" description="Dynein axonemal heavy chain 2/5/8 coiled-coil" evidence="3">
    <location>
        <begin position="1087"/>
        <end position="1204"/>
    </location>
</feature>
<evidence type="ECO:0000259" key="2">
    <source>
        <dbReference type="Pfam" id="PF08385"/>
    </source>
</evidence>
<keyword evidence="6" id="KW-0966">Cell projection</keyword>
<gene>
    <name evidence="6" type="primary">LOC108038676</name>
    <name evidence="4" type="synonym">108038676</name>
</gene>
<keyword evidence="6" id="KW-0969">Cilium</keyword>
<dbReference type="Pfam" id="PF08385">
    <property type="entry name" value="DHC_N1"/>
    <property type="match status" value="1"/>
</dbReference>
<accession>A0A6P4E3F7</accession>
<dbReference type="GO" id="GO:0007018">
    <property type="term" value="P:microtubule-based movement"/>
    <property type="evidence" value="ECO:0007669"/>
    <property type="project" value="InterPro"/>
</dbReference>
<sequence>MASSSAVEDEHLTDSDLTDDEERSVEPRQEELRPETPKPSYSDEELHQLVGYIQRMSVLSCLDHRDWHEGALDIIRRWLLEVHEPLLTIYYDRDALSACLGIPTTCVSDLSYFRREPNEIFTVEGFHDEVNFGTLTSDVDGCLMELLDRLYAPFFRNFREWNATVRSRFCSSLDRFLAFLTGMHHQISGVAVLYVPYVIKELAAGPVDRQLVRSLEGIALYWTTQIRTLLEDDTLTVPHDLVTVRDEFEFWEYRYEVLQGINDQLAQSDVQKVLQLLHKAHSVHMPQMDGLIERAKGELLKSLSNIKFLHLLIEPCSKIDVATSPSDLSKLLPRIIHLIRFIWLNSEYYNTTRLIAGLFRNLSNQIIKFCTGQTKVEDILSGKPRFGIQICNNAIDCCLVYKGIYGKMSKELAEKQRQLPWELNEGLIFNHIDAFVERLNDVIDICESMIVFGRLDENGSIPKPSFGGTCGEEMEKIAENVEQQFLDTLKQLQGSSQAYILNVHRSDWYNDVANFRRSMTKLEETVQRLIFNVFQRVSNVEETLEALQAMLFYSYRQRGTLRKTYLKEVSRLWRMFSKEMDATSRKLLEERGQESWLSKHVSMALNYRINLERLAWLKDRLKNAEWLPPDKESSPVLAKFASLRHEFQKEIRQAYENWVAKCCGFSGDLSQRLDRYLMVRSKKFKGLLECNIDPSVLELCEQAQHFERLGFAIPNTLKKLYERYDVIRSLYNSVIQLALSHNCILTALSDKERHLFRPLIQACDRQLAPGIFKITYGSDLNEEFFEDGKEFLGEFQELVHIFKRANRGVARSCEKICDTCLLHFAFAGAVDISVFQQHLSSRLNSSGDVLRKYYGNIVELLFAFSRQFQSVDDEMSTEWITFVNDLDDMVASALMTSARGSLNMLYKALHSDEDMASAPIIVLESDVKDGRIVFTPDMDAIGDMVNGIVDSIRSMLDQFPRLGYKLKLPKKQQRQGFACVFREDQECSELMRSIQAEIAIQREEMAKYESEWNQHRSLWENTEEGFRQRLNSSSRTAGVFEGGIEHYSALADDVIFEDAITNVYFLLINQNALKSTILDWIEKWQALNISMLLDHASNLMNATYRYMRRNERNVMKVPRTIRETVAAKQHFEKLVKEVPVKQSFFIPMLELFVLLHKYQVQLNEKTYQQVMGLEVAWLHYLQVLAEADDMLDNEGGETKLELAKHGEKFKLILKEFLEDFYSKLPKQ</sequence>
<evidence type="ECO:0000313" key="6">
    <source>
        <dbReference type="RefSeq" id="XP_016970994.1"/>
    </source>
</evidence>
<dbReference type="OrthoDB" id="447173at2759"/>
<dbReference type="Proteomes" id="UP001652680">
    <property type="component" value="Unassembled WGS sequence"/>
</dbReference>
<dbReference type="RefSeq" id="XP_016970994.1">
    <property type="nucleotide sequence ID" value="XM_017115505.1"/>
</dbReference>
<reference evidence="6" key="2">
    <citation type="submission" date="2025-04" db="UniProtKB">
        <authorList>
            <consortium name="RefSeq"/>
        </authorList>
    </citation>
    <scope>IDENTIFICATION</scope>
</reference>
<dbReference type="GeneID" id="108038676"/>
<dbReference type="PANTHER" id="PTHR46532">
    <property type="entry name" value="MALE FERTILITY FACTOR KL5"/>
    <property type="match status" value="1"/>
</dbReference>
<organism evidence="6">
    <name type="scientific">Drosophila rhopaloa</name>
    <name type="common">Fruit fly</name>
    <dbReference type="NCBI Taxonomy" id="1041015"/>
    <lineage>
        <taxon>Eukaryota</taxon>
        <taxon>Metazoa</taxon>
        <taxon>Ecdysozoa</taxon>
        <taxon>Arthropoda</taxon>
        <taxon>Hexapoda</taxon>
        <taxon>Insecta</taxon>
        <taxon>Pterygota</taxon>
        <taxon>Neoptera</taxon>
        <taxon>Endopterygota</taxon>
        <taxon>Diptera</taxon>
        <taxon>Brachycera</taxon>
        <taxon>Muscomorpha</taxon>
        <taxon>Ephydroidea</taxon>
        <taxon>Drosophilidae</taxon>
        <taxon>Drosophila</taxon>
        <taxon>Sophophora</taxon>
    </lineage>
</organism>
<dbReference type="EnsemblMetazoa" id="XM_017115505.1">
    <property type="protein sequence ID" value="XP_016970994.1"/>
    <property type="gene ID" value="LOC108038676"/>
</dbReference>
<evidence type="ECO:0000313" key="5">
    <source>
        <dbReference type="Proteomes" id="UP001652680"/>
    </source>
</evidence>
<feature type="compositionally biased region" description="Basic and acidic residues" evidence="1">
    <location>
        <begin position="24"/>
        <end position="36"/>
    </location>
</feature>
<reference evidence="5" key="1">
    <citation type="journal article" date="2021" name="Elife">
        <title>Highly contiguous assemblies of 101 drosophilid genomes.</title>
        <authorList>
            <person name="Kim B.Y."/>
            <person name="Wang J.R."/>
            <person name="Miller D.E."/>
            <person name="Barmina O."/>
            <person name="Delaney E."/>
            <person name="Thompson A."/>
            <person name="Comeault A.A."/>
            <person name="Peede D."/>
            <person name="D'Agostino E.R."/>
            <person name="Pelaez J."/>
            <person name="Aguilar J.M."/>
            <person name="Haji D."/>
            <person name="Matsunaga T."/>
            <person name="Armstrong E.E."/>
            <person name="Zych M."/>
            <person name="Ogawa Y."/>
            <person name="Stamenkovic-Radak M."/>
            <person name="Jelic M."/>
            <person name="Veselinovic M.S."/>
            <person name="Tanaskovic M."/>
            <person name="Eric P."/>
            <person name="Gao J.J."/>
            <person name="Katoh T.K."/>
            <person name="Toda M.J."/>
            <person name="Watabe H."/>
            <person name="Watada M."/>
            <person name="Davis J.S."/>
            <person name="Moyle L.C."/>
            <person name="Manoli G."/>
            <person name="Bertolini E."/>
            <person name="Kostal V."/>
            <person name="Hawley R.S."/>
            <person name="Takahashi A."/>
            <person name="Jones C.D."/>
            <person name="Price D.K."/>
            <person name="Whiteman N."/>
            <person name="Kopp A."/>
            <person name="Matute D.R."/>
            <person name="Petrov D.A."/>
        </authorList>
    </citation>
    <scope>NUCLEOTIDE SEQUENCE [LARGE SCALE GENOMIC DNA]</scope>
</reference>